<name>A0AA40EF73_9PEZI</name>
<dbReference type="CDD" id="cd17476">
    <property type="entry name" value="MFS_Amf1_MDR_like"/>
    <property type="match status" value="1"/>
</dbReference>
<evidence type="ECO:0000256" key="1">
    <source>
        <dbReference type="ARBA" id="ARBA00004141"/>
    </source>
</evidence>
<dbReference type="Pfam" id="PF07690">
    <property type="entry name" value="MFS_1"/>
    <property type="match status" value="1"/>
</dbReference>
<evidence type="ECO:0000256" key="2">
    <source>
        <dbReference type="ARBA" id="ARBA00022692"/>
    </source>
</evidence>
<comment type="subcellular location">
    <subcellularLocation>
        <location evidence="1">Membrane</location>
        <topology evidence="1">Multi-pass membrane protein</topology>
    </subcellularLocation>
</comment>
<protein>
    <submittedName>
        <fullName evidence="6">Major facilitator superfamily domain-containing protein</fullName>
    </submittedName>
</protein>
<accession>A0AA40EF73</accession>
<dbReference type="PANTHER" id="PTHR42718:SF1">
    <property type="entry name" value="LOW AFFINITY AMMONIUM TRANSPORTER"/>
    <property type="match status" value="1"/>
</dbReference>
<dbReference type="GO" id="GO:0016020">
    <property type="term" value="C:membrane"/>
    <property type="evidence" value="ECO:0007669"/>
    <property type="project" value="UniProtKB-SubCell"/>
</dbReference>
<dbReference type="InterPro" id="IPR011701">
    <property type="entry name" value="MFS"/>
</dbReference>
<dbReference type="SUPFAM" id="SSF103473">
    <property type="entry name" value="MFS general substrate transporter"/>
    <property type="match status" value="1"/>
</dbReference>
<feature type="transmembrane region" description="Helical" evidence="5">
    <location>
        <begin position="163"/>
        <end position="180"/>
    </location>
</feature>
<evidence type="ECO:0000256" key="5">
    <source>
        <dbReference type="SAM" id="Phobius"/>
    </source>
</evidence>
<dbReference type="EMBL" id="JAUIRO010000001">
    <property type="protein sequence ID" value="KAK0733068.1"/>
    <property type="molecule type" value="Genomic_DNA"/>
</dbReference>
<feature type="transmembrane region" description="Helical" evidence="5">
    <location>
        <begin position="400"/>
        <end position="421"/>
    </location>
</feature>
<gene>
    <name evidence="6" type="ORF">B0T26DRAFT_736130</name>
</gene>
<dbReference type="RefSeq" id="XP_060301945.1">
    <property type="nucleotide sequence ID" value="XM_060443287.1"/>
</dbReference>
<proteinExistence type="predicted"/>
<feature type="transmembrane region" description="Helical" evidence="5">
    <location>
        <begin position="78"/>
        <end position="96"/>
    </location>
</feature>
<keyword evidence="2 5" id="KW-0812">Transmembrane</keyword>
<feature type="transmembrane region" description="Helical" evidence="5">
    <location>
        <begin position="264"/>
        <end position="288"/>
    </location>
</feature>
<feature type="transmembrane region" description="Helical" evidence="5">
    <location>
        <begin position="295"/>
        <end position="314"/>
    </location>
</feature>
<organism evidence="6 7">
    <name type="scientific">Lasiosphaeria miniovina</name>
    <dbReference type="NCBI Taxonomy" id="1954250"/>
    <lineage>
        <taxon>Eukaryota</taxon>
        <taxon>Fungi</taxon>
        <taxon>Dikarya</taxon>
        <taxon>Ascomycota</taxon>
        <taxon>Pezizomycotina</taxon>
        <taxon>Sordariomycetes</taxon>
        <taxon>Sordariomycetidae</taxon>
        <taxon>Sordariales</taxon>
        <taxon>Lasiosphaeriaceae</taxon>
        <taxon>Lasiosphaeria</taxon>
    </lineage>
</organism>
<feature type="transmembrane region" description="Helical" evidence="5">
    <location>
        <begin position="108"/>
        <end position="127"/>
    </location>
</feature>
<dbReference type="GO" id="GO:0022857">
    <property type="term" value="F:transmembrane transporter activity"/>
    <property type="evidence" value="ECO:0007669"/>
    <property type="project" value="InterPro"/>
</dbReference>
<keyword evidence="4 5" id="KW-0472">Membrane</keyword>
<dbReference type="Proteomes" id="UP001172101">
    <property type="component" value="Unassembled WGS sequence"/>
</dbReference>
<evidence type="ECO:0000256" key="3">
    <source>
        <dbReference type="ARBA" id="ARBA00022989"/>
    </source>
</evidence>
<feature type="transmembrane region" description="Helical" evidence="5">
    <location>
        <begin position="230"/>
        <end position="252"/>
    </location>
</feature>
<feature type="transmembrane region" description="Helical" evidence="5">
    <location>
        <begin position="320"/>
        <end position="346"/>
    </location>
</feature>
<keyword evidence="7" id="KW-1185">Reference proteome</keyword>
<feature type="transmembrane region" description="Helical" evidence="5">
    <location>
        <begin position="192"/>
        <end position="210"/>
    </location>
</feature>
<evidence type="ECO:0000313" key="6">
    <source>
        <dbReference type="EMBL" id="KAK0733068.1"/>
    </source>
</evidence>
<feature type="transmembrane region" description="Helical" evidence="5">
    <location>
        <begin position="139"/>
        <end position="156"/>
    </location>
</feature>
<dbReference type="GeneID" id="85326557"/>
<dbReference type="AlphaFoldDB" id="A0AA40EF73"/>
<dbReference type="Gene3D" id="1.20.1250.20">
    <property type="entry name" value="MFS general substrate transporter like domains"/>
    <property type="match status" value="2"/>
</dbReference>
<dbReference type="PANTHER" id="PTHR42718">
    <property type="entry name" value="MAJOR FACILITATOR SUPERFAMILY MULTIDRUG TRANSPORTER MFSC"/>
    <property type="match status" value="1"/>
</dbReference>
<evidence type="ECO:0000313" key="7">
    <source>
        <dbReference type="Proteomes" id="UP001172101"/>
    </source>
</evidence>
<sequence>MERILHPQAEPLPKNDGLDRTHTTASSYTASSLPLGREIVFVAVVCCAQLTTQAGLGQSLSIAHVIGRSYGVARPEDLAWFLAAYSLTVGTFILVSGRLGDLYGHKRMLVVGYVWFGVWSIVTGLAVYSDVVMFDICRALQGIGPSILLPNGLAILGSTRIDIVGALIGIISLLLINVAWNQAPVAGWQEPYVYILLIIGVLLISAFLYVELRVAKFPLLPLDALESSDIGFVLGCLACGWGSFGVWFYYLWQFYLELRGASPLLATAWICPVAVSGAMAAVATGFLLSRMGPAWTMVAAMSAFFTGITLIATMPIDQTYWAQAFVCVLVITWGMDMSFPAATVILSNAVRKRHQGVAMSLVNTVVNYSISLALGFASTAEVQVNPGGTSKESMLAGYRAALYVGMGLAGTGWLLSLVYLLPFPSLRSRRKSRSPRGDDQAA</sequence>
<evidence type="ECO:0000256" key="4">
    <source>
        <dbReference type="ARBA" id="ARBA00023136"/>
    </source>
</evidence>
<reference evidence="6" key="1">
    <citation type="submission" date="2023-06" db="EMBL/GenBank/DDBJ databases">
        <title>Genome-scale phylogeny and comparative genomics of the fungal order Sordariales.</title>
        <authorList>
            <consortium name="Lawrence Berkeley National Laboratory"/>
            <person name="Hensen N."/>
            <person name="Bonometti L."/>
            <person name="Westerberg I."/>
            <person name="Brannstrom I.O."/>
            <person name="Guillou S."/>
            <person name="Cros-Aarteil S."/>
            <person name="Calhoun S."/>
            <person name="Haridas S."/>
            <person name="Kuo A."/>
            <person name="Mondo S."/>
            <person name="Pangilinan J."/>
            <person name="Riley R."/>
            <person name="LaButti K."/>
            <person name="Andreopoulos B."/>
            <person name="Lipzen A."/>
            <person name="Chen C."/>
            <person name="Yanf M."/>
            <person name="Daum C."/>
            <person name="Ng V."/>
            <person name="Clum A."/>
            <person name="Steindorff A."/>
            <person name="Ohm R."/>
            <person name="Martin F."/>
            <person name="Silar P."/>
            <person name="Natvig D."/>
            <person name="Lalanne C."/>
            <person name="Gautier V."/>
            <person name="Ament-velasquez S.L."/>
            <person name="Kruys A."/>
            <person name="Hutchinson M.I."/>
            <person name="Powell A.J."/>
            <person name="Barry K."/>
            <person name="Miller A.N."/>
            <person name="Grigoriev I.V."/>
            <person name="Debuchy R."/>
            <person name="Gladieux P."/>
            <person name="Thoren M.H."/>
            <person name="Johannesson H."/>
        </authorList>
    </citation>
    <scope>NUCLEOTIDE SEQUENCE</scope>
    <source>
        <strain evidence="6">SMH2392-1A</strain>
    </source>
</reference>
<keyword evidence="3 5" id="KW-1133">Transmembrane helix</keyword>
<dbReference type="InterPro" id="IPR036259">
    <property type="entry name" value="MFS_trans_sf"/>
</dbReference>
<comment type="caution">
    <text evidence="6">The sequence shown here is derived from an EMBL/GenBank/DDBJ whole genome shotgun (WGS) entry which is preliminary data.</text>
</comment>